<keyword evidence="1" id="KW-1185">Reference proteome</keyword>
<accession>A0A915KU80</accession>
<name>A0A915KU80_ROMCU</name>
<organism evidence="1 2">
    <name type="scientific">Romanomermis culicivorax</name>
    <name type="common">Nematode worm</name>
    <dbReference type="NCBI Taxonomy" id="13658"/>
    <lineage>
        <taxon>Eukaryota</taxon>
        <taxon>Metazoa</taxon>
        <taxon>Ecdysozoa</taxon>
        <taxon>Nematoda</taxon>
        <taxon>Enoplea</taxon>
        <taxon>Dorylaimia</taxon>
        <taxon>Mermithida</taxon>
        <taxon>Mermithoidea</taxon>
        <taxon>Mermithidae</taxon>
        <taxon>Romanomermis</taxon>
    </lineage>
</organism>
<dbReference type="WBParaSite" id="nRc.2.0.1.t41143-RA">
    <property type="protein sequence ID" value="nRc.2.0.1.t41143-RA"/>
    <property type="gene ID" value="nRc.2.0.1.g41143"/>
</dbReference>
<evidence type="ECO:0000313" key="2">
    <source>
        <dbReference type="WBParaSite" id="nRc.2.0.1.t41143-RA"/>
    </source>
</evidence>
<dbReference type="AlphaFoldDB" id="A0A915KU80"/>
<proteinExistence type="predicted"/>
<dbReference type="Proteomes" id="UP000887565">
    <property type="component" value="Unplaced"/>
</dbReference>
<evidence type="ECO:0000313" key="1">
    <source>
        <dbReference type="Proteomes" id="UP000887565"/>
    </source>
</evidence>
<reference evidence="2" key="1">
    <citation type="submission" date="2022-11" db="UniProtKB">
        <authorList>
            <consortium name="WormBaseParasite"/>
        </authorList>
    </citation>
    <scope>IDENTIFICATION</scope>
</reference>
<protein>
    <submittedName>
        <fullName evidence="2">Uncharacterized protein</fullName>
    </submittedName>
</protein>
<sequence>MQVRTATTSTTINGKCRKYNNLTASVLPNKKMLARNTKHLQINGAQGSKIENYNNNKITLCFSLNTTFLATPWASR</sequence>